<proteinExistence type="predicted"/>
<reference evidence="2 3" key="1">
    <citation type="submission" date="2019-03" db="EMBL/GenBank/DDBJ databases">
        <title>Genomic Encyclopedia of Type Strains, Phase IV (KMG-IV): sequencing the most valuable type-strain genomes for metagenomic binning, comparative biology and taxonomic classification.</title>
        <authorList>
            <person name="Goeker M."/>
        </authorList>
    </citation>
    <scope>NUCLEOTIDE SEQUENCE [LARGE SCALE GENOMIC DNA]</scope>
    <source>
        <strain evidence="2 3">DSM 21667</strain>
    </source>
</reference>
<keyword evidence="1" id="KW-0472">Membrane</keyword>
<evidence type="ECO:0000256" key="1">
    <source>
        <dbReference type="SAM" id="Phobius"/>
    </source>
</evidence>
<keyword evidence="3" id="KW-1185">Reference proteome</keyword>
<protein>
    <submittedName>
        <fullName evidence="2">Uncharacterized protein</fullName>
    </submittedName>
</protein>
<dbReference type="AlphaFoldDB" id="A0A4R6Z2A4"/>
<evidence type="ECO:0000313" key="3">
    <source>
        <dbReference type="Proteomes" id="UP000295293"/>
    </source>
</evidence>
<organism evidence="2 3">
    <name type="scientific">Tahibacter aquaticus</name>
    <dbReference type="NCBI Taxonomy" id="520092"/>
    <lineage>
        <taxon>Bacteria</taxon>
        <taxon>Pseudomonadati</taxon>
        <taxon>Pseudomonadota</taxon>
        <taxon>Gammaproteobacteria</taxon>
        <taxon>Lysobacterales</taxon>
        <taxon>Rhodanobacteraceae</taxon>
        <taxon>Tahibacter</taxon>
    </lineage>
</organism>
<gene>
    <name evidence="2" type="ORF">DFR29_10452</name>
</gene>
<dbReference type="RefSeq" id="WP_133817998.1">
    <property type="nucleotide sequence ID" value="NZ_SNZH01000004.1"/>
</dbReference>
<sequence>MELTSEQVHWLGGGAFVAVATLSIGQGLGFWSTRWIPWLLPALMIGYGIESGADWWIHGEARPANYFMQALQHVAQGSAMLVAGVVEALRLRGTLKASAWGYALPIALVAVGIGFWLHSQHNTGVDPMVLMVQHRAIAISLVVTAGARALDVALAARSHALTVGWWLPLLAFGLLMLTYTESSMPGMVGH</sequence>
<feature type="transmembrane region" description="Helical" evidence="1">
    <location>
        <begin position="100"/>
        <end position="117"/>
    </location>
</feature>
<keyword evidence="1" id="KW-1133">Transmembrane helix</keyword>
<dbReference type="OrthoDB" id="9553886at2"/>
<accession>A0A4R6Z2A4</accession>
<dbReference type="Proteomes" id="UP000295293">
    <property type="component" value="Unassembled WGS sequence"/>
</dbReference>
<name>A0A4R6Z2A4_9GAMM</name>
<feature type="transmembrane region" description="Helical" evidence="1">
    <location>
        <begin position="137"/>
        <end position="156"/>
    </location>
</feature>
<evidence type="ECO:0000313" key="2">
    <source>
        <dbReference type="EMBL" id="TDR45624.1"/>
    </source>
</evidence>
<keyword evidence="1" id="KW-0812">Transmembrane</keyword>
<comment type="caution">
    <text evidence="2">The sequence shown here is derived from an EMBL/GenBank/DDBJ whole genome shotgun (WGS) entry which is preliminary data.</text>
</comment>
<feature type="transmembrane region" description="Helical" evidence="1">
    <location>
        <begin position="163"/>
        <end position="180"/>
    </location>
</feature>
<dbReference type="EMBL" id="SNZH01000004">
    <property type="protein sequence ID" value="TDR45624.1"/>
    <property type="molecule type" value="Genomic_DNA"/>
</dbReference>
<feature type="transmembrane region" description="Helical" evidence="1">
    <location>
        <begin position="12"/>
        <end position="31"/>
    </location>
</feature>